<proteinExistence type="predicted"/>
<name>A0ACC0AW49_CATRO</name>
<comment type="caution">
    <text evidence="1">The sequence shown here is derived from an EMBL/GenBank/DDBJ whole genome shotgun (WGS) entry which is preliminary data.</text>
</comment>
<reference evidence="2" key="1">
    <citation type="journal article" date="2023" name="Nat. Plants">
        <title>Single-cell RNA sequencing provides a high-resolution roadmap for understanding the multicellular compartmentation of specialized metabolism.</title>
        <authorList>
            <person name="Sun S."/>
            <person name="Shen X."/>
            <person name="Li Y."/>
            <person name="Li Y."/>
            <person name="Wang S."/>
            <person name="Li R."/>
            <person name="Zhang H."/>
            <person name="Shen G."/>
            <person name="Guo B."/>
            <person name="Wei J."/>
            <person name="Xu J."/>
            <person name="St-Pierre B."/>
            <person name="Chen S."/>
            <person name="Sun C."/>
        </authorList>
    </citation>
    <scope>NUCLEOTIDE SEQUENCE [LARGE SCALE GENOMIC DNA]</scope>
</reference>
<protein>
    <submittedName>
        <fullName evidence="1">Uncharacterized protein</fullName>
    </submittedName>
</protein>
<organism evidence="1 2">
    <name type="scientific">Catharanthus roseus</name>
    <name type="common">Madagascar periwinkle</name>
    <name type="synonym">Vinca rosea</name>
    <dbReference type="NCBI Taxonomy" id="4058"/>
    <lineage>
        <taxon>Eukaryota</taxon>
        <taxon>Viridiplantae</taxon>
        <taxon>Streptophyta</taxon>
        <taxon>Embryophyta</taxon>
        <taxon>Tracheophyta</taxon>
        <taxon>Spermatophyta</taxon>
        <taxon>Magnoliopsida</taxon>
        <taxon>eudicotyledons</taxon>
        <taxon>Gunneridae</taxon>
        <taxon>Pentapetalae</taxon>
        <taxon>asterids</taxon>
        <taxon>lamiids</taxon>
        <taxon>Gentianales</taxon>
        <taxon>Apocynaceae</taxon>
        <taxon>Rauvolfioideae</taxon>
        <taxon>Vinceae</taxon>
        <taxon>Catharanthinae</taxon>
        <taxon>Catharanthus</taxon>
    </lineage>
</organism>
<keyword evidence="2" id="KW-1185">Reference proteome</keyword>
<evidence type="ECO:0000313" key="2">
    <source>
        <dbReference type="Proteomes" id="UP001060085"/>
    </source>
</evidence>
<dbReference type="EMBL" id="CM044705">
    <property type="protein sequence ID" value="KAI5665109.1"/>
    <property type="molecule type" value="Genomic_DNA"/>
</dbReference>
<evidence type="ECO:0000313" key="1">
    <source>
        <dbReference type="EMBL" id="KAI5665109.1"/>
    </source>
</evidence>
<dbReference type="Proteomes" id="UP001060085">
    <property type="component" value="Linkage Group LG05"/>
</dbReference>
<sequence length="510" mass="57803">MDLLNEAVFPLLLAIFLWVFYKKIFRPTPKKNLPPSPRGLPVLGNLHQLKLLPHHSLRALAQEHGPIMFLRFGSIPNVIISTPEAAKHVLKTHDLTFSDRPYSNISAKLLYNLKDVALAPYGEQWRQLKTIFVHQLLSNKKVSEFRCIREQEIALMVEKIKGFSSISSSSNLSDLITFTTNDIVCRSAFGRKYSEGEHGEKLRFLFTEFAHVMGTEGIGAFIPWLKWLDRVTGFDTRVTNLTKELDEFLDIMVQERLDYKFQNIGSSTGNEIGRSGEDFLDIVLRIHMDNSSDVSMDRENVKAMILDVFAAGANTIAALGEWVMSELIRHPNIMKKLQNEIREILSGKKDITENDIDKMNFLKAVVKETLRLHPPNPLLVPRAAREDVEIMGYHISAGTTIIINGWAIGRDPGSWDKPDEFFPERFLNSSIDYKGQDFQLIPFGAGRRGCPGMSFAMANNELMLVNLLHKFDWTLPNGIKGEDLDMTEGFGLSTRRQNPLLAVATPIPFY</sequence>
<accession>A0ACC0AW49</accession>
<gene>
    <name evidence="1" type="ORF">M9H77_24432</name>
</gene>